<evidence type="ECO:0000313" key="2">
    <source>
        <dbReference type="Proteomes" id="UP000735302"/>
    </source>
</evidence>
<protein>
    <submittedName>
        <fullName evidence="1">Uncharacterized protein</fullName>
    </submittedName>
</protein>
<keyword evidence="2" id="KW-1185">Reference proteome</keyword>
<accession>A0AAV4DTM9</accession>
<organism evidence="1 2">
    <name type="scientific">Plakobranchus ocellatus</name>
    <dbReference type="NCBI Taxonomy" id="259542"/>
    <lineage>
        <taxon>Eukaryota</taxon>
        <taxon>Metazoa</taxon>
        <taxon>Spiralia</taxon>
        <taxon>Lophotrochozoa</taxon>
        <taxon>Mollusca</taxon>
        <taxon>Gastropoda</taxon>
        <taxon>Heterobranchia</taxon>
        <taxon>Euthyneura</taxon>
        <taxon>Panpulmonata</taxon>
        <taxon>Sacoglossa</taxon>
        <taxon>Placobranchoidea</taxon>
        <taxon>Plakobranchidae</taxon>
        <taxon>Plakobranchus</taxon>
    </lineage>
</organism>
<dbReference type="Proteomes" id="UP000735302">
    <property type="component" value="Unassembled WGS sequence"/>
</dbReference>
<gene>
    <name evidence="1" type="ORF">PoB_007390500</name>
</gene>
<proteinExistence type="predicted"/>
<dbReference type="EMBL" id="BLXT01008305">
    <property type="protein sequence ID" value="GFO47400.1"/>
    <property type="molecule type" value="Genomic_DNA"/>
</dbReference>
<reference evidence="1 2" key="1">
    <citation type="journal article" date="2021" name="Elife">
        <title>Chloroplast acquisition without the gene transfer in kleptoplastic sea slugs, Plakobranchus ocellatus.</title>
        <authorList>
            <person name="Maeda T."/>
            <person name="Takahashi S."/>
            <person name="Yoshida T."/>
            <person name="Shimamura S."/>
            <person name="Takaki Y."/>
            <person name="Nagai Y."/>
            <person name="Toyoda A."/>
            <person name="Suzuki Y."/>
            <person name="Arimoto A."/>
            <person name="Ishii H."/>
            <person name="Satoh N."/>
            <person name="Nishiyama T."/>
            <person name="Hasebe M."/>
            <person name="Maruyama T."/>
            <person name="Minagawa J."/>
            <person name="Obokata J."/>
            <person name="Shigenobu S."/>
        </authorList>
    </citation>
    <scope>NUCLEOTIDE SEQUENCE [LARGE SCALE GENOMIC DNA]</scope>
</reference>
<dbReference type="AlphaFoldDB" id="A0AAV4DTM9"/>
<comment type="caution">
    <text evidence="1">The sequence shown here is derived from an EMBL/GenBank/DDBJ whole genome shotgun (WGS) entry which is preliminary data.</text>
</comment>
<sequence>MASAVITDVTTTDTFSTPCSTWQLIYVSAKMEKAFLCREALVNLGTLPAHFPQVLPPRSQDSIASIDTTQYPACSCTRRGQEPSSIPSKVPSKGIYLHLKNG</sequence>
<evidence type="ECO:0000313" key="1">
    <source>
        <dbReference type="EMBL" id="GFO47400.1"/>
    </source>
</evidence>
<name>A0AAV4DTM9_9GAST</name>